<evidence type="ECO:0000259" key="9">
    <source>
        <dbReference type="Pfam" id="PF13231"/>
    </source>
</evidence>
<dbReference type="PANTHER" id="PTHR33908:SF11">
    <property type="entry name" value="MEMBRANE PROTEIN"/>
    <property type="match status" value="1"/>
</dbReference>
<name>A0A7W0C7W8_9BACT</name>
<dbReference type="Pfam" id="PF13231">
    <property type="entry name" value="PMT_2"/>
    <property type="match status" value="1"/>
</dbReference>
<evidence type="ECO:0000256" key="3">
    <source>
        <dbReference type="ARBA" id="ARBA00022676"/>
    </source>
</evidence>
<keyword evidence="11" id="KW-1185">Reference proteome</keyword>
<evidence type="ECO:0000256" key="5">
    <source>
        <dbReference type="ARBA" id="ARBA00022692"/>
    </source>
</evidence>
<keyword evidence="7 8" id="KW-0472">Membrane</keyword>
<accession>A0A7W0C7W8</accession>
<feature type="transmembrane region" description="Helical" evidence="8">
    <location>
        <begin position="15"/>
        <end position="35"/>
    </location>
</feature>
<dbReference type="GO" id="GO:0016763">
    <property type="term" value="F:pentosyltransferase activity"/>
    <property type="evidence" value="ECO:0007669"/>
    <property type="project" value="TreeGrafter"/>
</dbReference>
<organism evidence="10 11">
    <name type="scientific">Desulfosalsimonas propionicica</name>
    <dbReference type="NCBI Taxonomy" id="332175"/>
    <lineage>
        <taxon>Bacteria</taxon>
        <taxon>Pseudomonadati</taxon>
        <taxon>Thermodesulfobacteriota</taxon>
        <taxon>Desulfobacteria</taxon>
        <taxon>Desulfobacterales</taxon>
        <taxon>Desulfosalsimonadaceae</taxon>
        <taxon>Desulfosalsimonas</taxon>
    </lineage>
</organism>
<evidence type="ECO:0000256" key="2">
    <source>
        <dbReference type="ARBA" id="ARBA00022475"/>
    </source>
</evidence>
<dbReference type="GO" id="GO:0009103">
    <property type="term" value="P:lipopolysaccharide biosynthetic process"/>
    <property type="evidence" value="ECO:0007669"/>
    <property type="project" value="UniProtKB-ARBA"/>
</dbReference>
<feature type="transmembrane region" description="Helical" evidence="8">
    <location>
        <begin position="164"/>
        <end position="191"/>
    </location>
</feature>
<feature type="transmembrane region" description="Helical" evidence="8">
    <location>
        <begin position="321"/>
        <end position="341"/>
    </location>
</feature>
<gene>
    <name evidence="10" type="ORF">HNR65_001118</name>
</gene>
<feature type="transmembrane region" description="Helical" evidence="8">
    <location>
        <begin position="384"/>
        <end position="402"/>
    </location>
</feature>
<evidence type="ECO:0000313" key="11">
    <source>
        <dbReference type="Proteomes" id="UP000525298"/>
    </source>
</evidence>
<dbReference type="InterPro" id="IPR038731">
    <property type="entry name" value="RgtA/B/C-like"/>
</dbReference>
<feature type="transmembrane region" description="Helical" evidence="8">
    <location>
        <begin position="288"/>
        <end position="315"/>
    </location>
</feature>
<feature type="transmembrane region" description="Helical" evidence="8">
    <location>
        <begin position="87"/>
        <end position="107"/>
    </location>
</feature>
<keyword evidence="2" id="KW-1003">Cell membrane</keyword>
<evidence type="ECO:0000313" key="10">
    <source>
        <dbReference type="EMBL" id="MBA2880800.1"/>
    </source>
</evidence>
<proteinExistence type="predicted"/>
<evidence type="ECO:0000256" key="7">
    <source>
        <dbReference type="ARBA" id="ARBA00023136"/>
    </source>
</evidence>
<feature type="transmembrane region" description="Helical" evidence="8">
    <location>
        <begin position="136"/>
        <end position="152"/>
    </location>
</feature>
<keyword evidence="3" id="KW-0328">Glycosyltransferase</keyword>
<dbReference type="RefSeq" id="WP_181550455.1">
    <property type="nucleotide sequence ID" value="NZ_JACDUS010000002.1"/>
</dbReference>
<reference evidence="10 11" key="1">
    <citation type="submission" date="2020-07" db="EMBL/GenBank/DDBJ databases">
        <title>Genomic Encyclopedia of Type Strains, Phase IV (KMG-IV): sequencing the most valuable type-strain genomes for metagenomic binning, comparative biology and taxonomic classification.</title>
        <authorList>
            <person name="Goeker M."/>
        </authorList>
    </citation>
    <scope>NUCLEOTIDE SEQUENCE [LARGE SCALE GENOMIC DNA]</scope>
    <source>
        <strain evidence="10 11">DSM 17721</strain>
    </source>
</reference>
<feature type="transmembrane region" description="Helical" evidence="8">
    <location>
        <begin position="62"/>
        <end position="81"/>
    </location>
</feature>
<feature type="transmembrane region" description="Helical" evidence="8">
    <location>
        <begin position="211"/>
        <end position="231"/>
    </location>
</feature>
<feature type="domain" description="Glycosyltransferase RgtA/B/C/D-like" evidence="9">
    <location>
        <begin position="68"/>
        <end position="214"/>
    </location>
</feature>
<keyword evidence="5 8" id="KW-0812">Transmembrane</keyword>
<comment type="caution">
    <text evidence="10">The sequence shown here is derived from an EMBL/GenBank/DDBJ whole genome shotgun (WGS) entry which is preliminary data.</text>
</comment>
<dbReference type="PANTHER" id="PTHR33908">
    <property type="entry name" value="MANNOSYLTRANSFERASE YKCB-RELATED"/>
    <property type="match status" value="1"/>
</dbReference>
<dbReference type="EMBL" id="JACDUS010000002">
    <property type="protein sequence ID" value="MBA2880800.1"/>
    <property type="molecule type" value="Genomic_DNA"/>
</dbReference>
<comment type="subcellular location">
    <subcellularLocation>
        <location evidence="1">Cell membrane</location>
        <topology evidence="1">Multi-pass membrane protein</topology>
    </subcellularLocation>
</comment>
<evidence type="ECO:0000256" key="6">
    <source>
        <dbReference type="ARBA" id="ARBA00022989"/>
    </source>
</evidence>
<sequence length="521" mass="59877">MKKFENLFDAYEPKYGLLFCLALAAFIKILLLCLFQKPINADGTLYISIAKHFADGRFSDGMALYPMPFYPALIALVHFIIPNWDLAARLLSIFFMTFAIVPLYFLTRDLFNRHAAFWSAFAFAVSPVFNEWSVDVIRGTGFVFCVLWAVWLGQKALKLEKPAFFVWTGAISVISFLFRVEGIFLIVFFPLFCIVRMLQKPKTAVSMAKGLMLWLAFIAVLGGAGLTAAHLNQMPVNRLDSVTSKADAALQLEFMDKYMERYKALEKLEGTPPFYHGRQNLLETTRHFMYLVYLTGFGKIFIKVIFPCFFVALFFSSWRPMQVQHAFILGLIGFYLLLVYLNLINRDFMQHRFVFAPACLVYPWVGQGLNNLFNRVKNSFRPNFWLFCFLAVFLVVPASKAFHSVVKRDDSVIIEAGRFAKQNELLRDARVLTNDSQLPYYGGLTVDQFETIPNKYEDDYAGMGKIAIKKQIDIIYIKVSDEKDIMPQFSGYRLIKKFPSDDRIIYIFGSAQFCKDKGLLQ</sequence>
<keyword evidence="6 8" id="KW-1133">Transmembrane helix</keyword>
<dbReference type="InterPro" id="IPR050297">
    <property type="entry name" value="LipidA_mod_glycosyltrf_83"/>
</dbReference>
<protein>
    <submittedName>
        <fullName evidence="10">4-amino-4-deoxy-L-arabinose transferase-like glycosyltransferase</fullName>
    </submittedName>
</protein>
<dbReference type="Proteomes" id="UP000525298">
    <property type="component" value="Unassembled WGS sequence"/>
</dbReference>
<dbReference type="GO" id="GO:0005886">
    <property type="term" value="C:plasma membrane"/>
    <property type="evidence" value="ECO:0007669"/>
    <property type="project" value="UniProtKB-SubCell"/>
</dbReference>
<evidence type="ECO:0000256" key="4">
    <source>
        <dbReference type="ARBA" id="ARBA00022679"/>
    </source>
</evidence>
<dbReference type="AlphaFoldDB" id="A0A7W0C7W8"/>
<evidence type="ECO:0000256" key="8">
    <source>
        <dbReference type="SAM" id="Phobius"/>
    </source>
</evidence>
<keyword evidence="4 10" id="KW-0808">Transferase</keyword>
<evidence type="ECO:0000256" key="1">
    <source>
        <dbReference type="ARBA" id="ARBA00004651"/>
    </source>
</evidence>